<feature type="domain" description="PPIase cyclophilin-type" evidence="6">
    <location>
        <begin position="6"/>
        <end position="157"/>
    </location>
</feature>
<evidence type="ECO:0000259" key="6">
    <source>
        <dbReference type="PROSITE" id="PS50072"/>
    </source>
</evidence>
<evidence type="ECO:0000256" key="5">
    <source>
        <dbReference type="RuleBase" id="RU363019"/>
    </source>
</evidence>
<keyword evidence="3 5" id="KW-0697">Rotamase</keyword>
<dbReference type="SUPFAM" id="SSF50891">
    <property type="entry name" value="Cyclophilin-like"/>
    <property type="match status" value="1"/>
</dbReference>
<name>A0A2M6NZW9_9BACT</name>
<comment type="catalytic activity">
    <reaction evidence="5">
        <text>[protein]-peptidylproline (omega=180) = [protein]-peptidylproline (omega=0)</text>
        <dbReference type="Rhea" id="RHEA:16237"/>
        <dbReference type="Rhea" id="RHEA-COMP:10747"/>
        <dbReference type="Rhea" id="RHEA-COMP:10748"/>
        <dbReference type="ChEBI" id="CHEBI:83833"/>
        <dbReference type="ChEBI" id="CHEBI:83834"/>
        <dbReference type="EC" id="5.2.1.8"/>
    </reaction>
</comment>
<dbReference type="PANTHER" id="PTHR45625">
    <property type="entry name" value="PEPTIDYL-PROLYL CIS-TRANS ISOMERASE-RELATED"/>
    <property type="match status" value="1"/>
</dbReference>
<evidence type="ECO:0000313" key="8">
    <source>
        <dbReference type="Proteomes" id="UP000228528"/>
    </source>
</evidence>
<dbReference type="InterPro" id="IPR020892">
    <property type="entry name" value="Cyclophilin-type_PPIase_CS"/>
</dbReference>
<dbReference type="InterPro" id="IPR029000">
    <property type="entry name" value="Cyclophilin-like_dom_sf"/>
</dbReference>
<evidence type="ECO:0000256" key="3">
    <source>
        <dbReference type="ARBA" id="ARBA00023110"/>
    </source>
</evidence>
<dbReference type="PROSITE" id="PS00170">
    <property type="entry name" value="CSA_PPIASE_1"/>
    <property type="match status" value="1"/>
</dbReference>
<dbReference type="Gene3D" id="2.40.100.10">
    <property type="entry name" value="Cyclophilin-like"/>
    <property type="match status" value="1"/>
</dbReference>
<dbReference type="EC" id="5.2.1.8" evidence="5"/>
<evidence type="ECO:0000256" key="2">
    <source>
        <dbReference type="ARBA" id="ARBA00007365"/>
    </source>
</evidence>
<evidence type="ECO:0000256" key="1">
    <source>
        <dbReference type="ARBA" id="ARBA00002388"/>
    </source>
</evidence>
<gene>
    <name evidence="7" type="ORF">COU30_04940</name>
</gene>
<dbReference type="InterPro" id="IPR044666">
    <property type="entry name" value="Cyclophilin_A-like"/>
</dbReference>
<dbReference type="Proteomes" id="UP000228528">
    <property type="component" value="Unassembled WGS sequence"/>
</dbReference>
<dbReference type="PRINTS" id="PR00153">
    <property type="entry name" value="CSAPPISMRASE"/>
</dbReference>
<sequence>MHAIISTNHGDITIEFFNTLAPNTVDNFAKLATSEFYNDTKFHRIIKGFMIQGGDPLTKDDNNQTMWGIGGPGYQFADEIHAENHNVIGTISMANAGPNTNGSQFFINTANNNFLDDKHTVFGKVTAGEEVISKIENTQTGDQDRPMEPVIITNITITE</sequence>
<dbReference type="GO" id="GO:0003755">
    <property type="term" value="F:peptidyl-prolyl cis-trans isomerase activity"/>
    <property type="evidence" value="ECO:0007669"/>
    <property type="project" value="UniProtKB-UniRule"/>
</dbReference>
<dbReference type="InterPro" id="IPR002130">
    <property type="entry name" value="Cyclophilin-type_PPIase_dom"/>
</dbReference>
<protein>
    <recommendedName>
        <fullName evidence="5">Peptidyl-prolyl cis-trans isomerase</fullName>
        <shortName evidence="5">PPIase</shortName>
        <ecNumber evidence="5">5.2.1.8</ecNumber>
    </recommendedName>
</protein>
<evidence type="ECO:0000313" key="7">
    <source>
        <dbReference type="EMBL" id="PIR76978.1"/>
    </source>
</evidence>
<dbReference type="PANTHER" id="PTHR45625:SF4">
    <property type="entry name" value="PEPTIDYLPROLYL ISOMERASE DOMAIN AND WD REPEAT-CONTAINING PROTEIN 1"/>
    <property type="match status" value="1"/>
</dbReference>
<reference evidence="8" key="1">
    <citation type="submission" date="2017-09" db="EMBL/GenBank/DDBJ databases">
        <title>Depth-based differentiation of microbial function through sediment-hosted aquifers and enrichment of novel symbionts in the deep terrestrial subsurface.</title>
        <authorList>
            <person name="Probst A.J."/>
            <person name="Ladd B."/>
            <person name="Jarett J.K."/>
            <person name="Geller-Mcgrath D.E."/>
            <person name="Sieber C.M.K."/>
            <person name="Emerson J.B."/>
            <person name="Anantharaman K."/>
            <person name="Thomas B.C."/>
            <person name="Malmstrom R."/>
            <person name="Stieglmeier M."/>
            <person name="Klingl A."/>
            <person name="Woyke T."/>
            <person name="Ryan C.M."/>
            <person name="Banfield J.F."/>
        </authorList>
    </citation>
    <scope>NUCLEOTIDE SEQUENCE [LARGE SCALE GENOMIC DNA]</scope>
</reference>
<dbReference type="InterPro" id="IPR024936">
    <property type="entry name" value="Cyclophilin-type_PPIase"/>
</dbReference>
<dbReference type="AlphaFoldDB" id="A0A2M6NZW9"/>
<evidence type="ECO:0000256" key="4">
    <source>
        <dbReference type="ARBA" id="ARBA00023235"/>
    </source>
</evidence>
<dbReference type="GO" id="GO:0006457">
    <property type="term" value="P:protein folding"/>
    <property type="evidence" value="ECO:0007669"/>
    <property type="project" value="InterPro"/>
</dbReference>
<keyword evidence="4 5" id="KW-0413">Isomerase</keyword>
<comment type="caution">
    <text evidence="7">The sequence shown here is derived from an EMBL/GenBank/DDBJ whole genome shotgun (WGS) entry which is preliminary data.</text>
</comment>
<dbReference type="Pfam" id="PF00160">
    <property type="entry name" value="Pro_isomerase"/>
    <property type="match status" value="1"/>
</dbReference>
<comment type="similarity">
    <text evidence="2 5">Belongs to the cyclophilin-type PPIase family.</text>
</comment>
<dbReference type="CDD" id="cd00317">
    <property type="entry name" value="cyclophilin"/>
    <property type="match status" value="1"/>
</dbReference>
<dbReference type="PIRSF" id="PIRSF001467">
    <property type="entry name" value="Peptidylpro_ismrse"/>
    <property type="match status" value="1"/>
</dbReference>
<comment type="function">
    <text evidence="1 5">PPIases accelerate the folding of proteins. It catalyzes the cis-trans isomerization of proline imidic peptide bonds in oligopeptides.</text>
</comment>
<dbReference type="PROSITE" id="PS50072">
    <property type="entry name" value="CSA_PPIASE_2"/>
    <property type="match status" value="1"/>
</dbReference>
<organism evidence="7 8">
    <name type="scientific">Candidatus Magasanikbacteria bacterium CG10_big_fil_rev_8_21_14_0_10_38_6</name>
    <dbReference type="NCBI Taxonomy" id="1974647"/>
    <lineage>
        <taxon>Bacteria</taxon>
        <taxon>Candidatus Magasanikiibacteriota</taxon>
    </lineage>
</organism>
<proteinExistence type="inferred from homology"/>
<accession>A0A2M6NZW9</accession>
<dbReference type="EMBL" id="PFBW01000207">
    <property type="protein sequence ID" value="PIR76978.1"/>
    <property type="molecule type" value="Genomic_DNA"/>
</dbReference>